<protein>
    <submittedName>
        <fullName evidence="1">FG-GAP-like repeat-containing protein</fullName>
    </submittedName>
</protein>
<keyword evidence="2" id="KW-1185">Reference proteome</keyword>
<accession>A0ACD5AE15</accession>
<dbReference type="Proteomes" id="UP001432251">
    <property type="component" value="Chromosome"/>
</dbReference>
<organism evidence="1 2">
    <name type="scientific">Streptomyces citrinus</name>
    <dbReference type="NCBI Taxonomy" id="3118173"/>
    <lineage>
        <taxon>Bacteria</taxon>
        <taxon>Bacillati</taxon>
        <taxon>Actinomycetota</taxon>
        <taxon>Actinomycetes</taxon>
        <taxon>Kitasatosporales</taxon>
        <taxon>Streptomycetaceae</taxon>
        <taxon>Streptomyces</taxon>
    </lineage>
</organism>
<sequence length="492" mass="48344">MAQARTRMAASLAAAVLVGSGLTALSLAPAQAATAGRADAVDDFNGDGYADLVSAAPGGTVSGQAAAGYVAVTYGSAQGIAPTRKKLLSRSTTGIPGAATAKQSFGQYVTKGDLDGDGYSDLVIGSRAATAGSVVVWGSATGLTGGTAIPTYGRSPQAGDFDGDGKTDLALFAGITAFGDDPVDQQAALFKGPLSRAGVPAAKGDFIDRSQWWGYGAEDASCAATDECVDGPHSLAGPAVGKSVGDINGDGRDDLAIYSYGGDGTNANSVLYGGASGFKKGFAFGAHGSLAVGDVNGDGYDDVVSADGDGSDGDESGAVTVALGAADGLSRERVQVFDQSLPGFYGAQEEGDRLGSCVAVADITGDGKAEVALGIAGEDFGGKTDAGSFALLHGTATGLTGTGSQVLNQNTAGVPGVAETGDRFGADCALLDLNGDGRRDLAVSATAENASEGAVWTFPATATGITATGSVAVNPHDLAAPATKALLGSPLR</sequence>
<evidence type="ECO:0000313" key="1">
    <source>
        <dbReference type="EMBL" id="WWQ65462.1"/>
    </source>
</evidence>
<reference evidence="1" key="1">
    <citation type="journal article" date="2025" name="Int. J. Syst. Evol. Microbiol.">
        <title>Streptomyces citrinus sp. nov., with yellow diffusible pigment.</title>
        <authorList>
            <person name="He Y."/>
            <person name="Yang E."/>
            <person name="Xu J."/>
            <person name="Sun Y."/>
            <person name="Sun L."/>
        </authorList>
    </citation>
    <scope>NUCLEOTIDE SEQUENCE</scope>
    <source>
        <strain evidence="1">Q6</strain>
    </source>
</reference>
<proteinExistence type="predicted"/>
<gene>
    <name evidence="1" type="ORF">V2W30_20490</name>
</gene>
<evidence type="ECO:0000313" key="2">
    <source>
        <dbReference type="Proteomes" id="UP001432251"/>
    </source>
</evidence>
<dbReference type="EMBL" id="CP146022">
    <property type="protein sequence ID" value="WWQ65462.1"/>
    <property type="molecule type" value="Genomic_DNA"/>
</dbReference>
<name>A0ACD5AE15_9ACTN</name>